<evidence type="ECO:0000313" key="2">
    <source>
        <dbReference type="Proteomes" id="UP001145742"/>
    </source>
</evidence>
<comment type="caution">
    <text evidence="1">The sequence shown here is derived from an EMBL/GenBank/DDBJ whole genome shotgun (WGS) entry which is preliminary data.</text>
</comment>
<dbReference type="EMBL" id="WHWB01036533">
    <property type="protein sequence ID" value="KAJ7400285.1"/>
    <property type="molecule type" value="Genomic_DNA"/>
</dbReference>
<gene>
    <name evidence="1" type="ORF">WISP_00213</name>
</gene>
<sequence length="137" mass="15505">MSNGDPAQGDESLWPRQGLDWAKEVFAVLLDNQRVWKNPRIPEWFGLEETLKILQFHLVQRHLPTAQVAPSPVQPGLGHFQGWDSHIFSGQQFLPNTPSKPTLCHSEAIRLVLSFQAIGNSLSPSFLYLLQVLEDHN</sequence>
<dbReference type="Proteomes" id="UP001145742">
    <property type="component" value="Unassembled WGS sequence"/>
</dbReference>
<accession>A0ABQ9CJJ3</accession>
<organism evidence="1 2">
    <name type="scientific">Willisornis vidua</name>
    <name type="common">Xingu scale-backed antbird</name>
    <dbReference type="NCBI Taxonomy" id="1566151"/>
    <lineage>
        <taxon>Eukaryota</taxon>
        <taxon>Metazoa</taxon>
        <taxon>Chordata</taxon>
        <taxon>Craniata</taxon>
        <taxon>Vertebrata</taxon>
        <taxon>Euteleostomi</taxon>
        <taxon>Archelosauria</taxon>
        <taxon>Archosauria</taxon>
        <taxon>Dinosauria</taxon>
        <taxon>Saurischia</taxon>
        <taxon>Theropoda</taxon>
        <taxon>Coelurosauria</taxon>
        <taxon>Aves</taxon>
        <taxon>Neognathae</taxon>
        <taxon>Neoaves</taxon>
        <taxon>Telluraves</taxon>
        <taxon>Australaves</taxon>
        <taxon>Passeriformes</taxon>
        <taxon>Thamnophilidae</taxon>
        <taxon>Willisornis</taxon>
    </lineage>
</organism>
<keyword evidence="2" id="KW-1185">Reference proteome</keyword>
<name>A0ABQ9CJJ3_9PASS</name>
<protein>
    <submittedName>
        <fullName evidence="1">Uncharacterized protein</fullName>
    </submittedName>
</protein>
<reference evidence="1" key="1">
    <citation type="submission" date="2019-10" db="EMBL/GenBank/DDBJ databases">
        <authorList>
            <person name="Soares A.E.R."/>
            <person name="Aleixo A."/>
            <person name="Schneider P."/>
            <person name="Miyaki C.Y."/>
            <person name="Schneider M.P."/>
            <person name="Mello C."/>
            <person name="Vasconcelos A.T.R."/>
        </authorList>
    </citation>
    <scope>NUCLEOTIDE SEQUENCE</scope>
    <source>
        <tissue evidence="1">Muscle</tissue>
    </source>
</reference>
<proteinExistence type="predicted"/>
<evidence type="ECO:0000313" key="1">
    <source>
        <dbReference type="EMBL" id="KAJ7400285.1"/>
    </source>
</evidence>